<dbReference type="VEuPathDB" id="VectorBase:ASTE011183"/>
<sequence>MGPSQLQSFPASVQESVFKIEEWSTLKRSKDRINALRKLDHHQQLHHPLMHQGQGSGPSSHRPMSPNASAPPADIAGSLDCIHPVPSYVRPFPSLEQHTASLTSVDRMTRGESSDLSHISSTPEGSLEWDIDQDRQLKSENESLDYDTKELLLEIEQLKNRVLNETGATLRDDLPSS</sequence>
<feature type="region of interest" description="Disordered" evidence="1">
    <location>
        <begin position="107"/>
        <end position="132"/>
    </location>
</feature>
<dbReference type="VEuPathDB" id="VectorBase:ASTEI11431"/>
<evidence type="ECO:0000313" key="2">
    <source>
        <dbReference type="EnsemblMetazoa" id="ASTEI11431-PA"/>
    </source>
</evidence>
<proteinExistence type="predicted"/>
<evidence type="ECO:0000256" key="1">
    <source>
        <dbReference type="SAM" id="MobiDB-lite"/>
    </source>
</evidence>
<reference evidence="2" key="2">
    <citation type="submission" date="2020-05" db="UniProtKB">
        <authorList>
            <consortium name="EnsemblMetazoa"/>
        </authorList>
    </citation>
    <scope>IDENTIFICATION</scope>
    <source>
        <strain evidence="2">Indian</strain>
    </source>
</reference>
<accession>A0A182YSJ5</accession>
<evidence type="ECO:0000313" key="3">
    <source>
        <dbReference type="Proteomes" id="UP000076408"/>
    </source>
</evidence>
<feature type="region of interest" description="Disordered" evidence="1">
    <location>
        <begin position="40"/>
        <end position="78"/>
    </location>
</feature>
<protein>
    <submittedName>
        <fullName evidence="2">Uncharacterized protein</fullName>
    </submittedName>
</protein>
<keyword evidence="3" id="KW-1185">Reference proteome</keyword>
<dbReference type="VEuPathDB" id="VectorBase:ASTEI20_035954"/>
<reference evidence="3" key="1">
    <citation type="journal article" date="2014" name="Genome Biol.">
        <title>Genome analysis of a major urban malaria vector mosquito, Anopheles stephensi.</title>
        <authorList>
            <person name="Jiang X."/>
            <person name="Peery A."/>
            <person name="Hall A.B."/>
            <person name="Sharma A."/>
            <person name="Chen X.G."/>
            <person name="Waterhouse R.M."/>
            <person name="Komissarov A."/>
            <person name="Riehle M.M."/>
            <person name="Shouche Y."/>
            <person name="Sharakhova M.V."/>
            <person name="Lawson D."/>
            <person name="Pakpour N."/>
            <person name="Arensburger P."/>
            <person name="Davidson V.L."/>
            <person name="Eiglmeier K."/>
            <person name="Emrich S."/>
            <person name="George P."/>
            <person name="Kennedy R.C."/>
            <person name="Mane S.P."/>
            <person name="Maslen G."/>
            <person name="Oringanje C."/>
            <person name="Qi Y."/>
            <person name="Settlage R."/>
            <person name="Tojo M."/>
            <person name="Tubio J.M."/>
            <person name="Unger M.F."/>
            <person name="Wang B."/>
            <person name="Vernick K.D."/>
            <person name="Ribeiro J.M."/>
            <person name="James A.A."/>
            <person name="Michel K."/>
            <person name="Riehle M.A."/>
            <person name="Luckhart S."/>
            <person name="Sharakhov I.V."/>
            <person name="Tu Z."/>
        </authorList>
    </citation>
    <scope>NUCLEOTIDE SEQUENCE [LARGE SCALE GENOMIC DNA]</scope>
    <source>
        <strain evidence="3">Indian</strain>
    </source>
</reference>
<organism evidence="2 3">
    <name type="scientific">Anopheles stephensi</name>
    <name type="common">Indo-Pakistan malaria mosquito</name>
    <dbReference type="NCBI Taxonomy" id="30069"/>
    <lineage>
        <taxon>Eukaryota</taxon>
        <taxon>Metazoa</taxon>
        <taxon>Ecdysozoa</taxon>
        <taxon>Arthropoda</taxon>
        <taxon>Hexapoda</taxon>
        <taxon>Insecta</taxon>
        <taxon>Pterygota</taxon>
        <taxon>Neoptera</taxon>
        <taxon>Endopterygota</taxon>
        <taxon>Diptera</taxon>
        <taxon>Nematocera</taxon>
        <taxon>Culicoidea</taxon>
        <taxon>Culicidae</taxon>
        <taxon>Anophelinae</taxon>
        <taxon>Anopheles</taxon>
    </lineage>
</organism>
<dbReference type="Proteomes" id="UP000076408">
    <property type="component" value="Unassembled WGS sequence"/>
</dbReference>
<name>A0A182YSJ5_ANOST</name>
<dbReference type="EnsemblMetazoa" id="ASTEI11431-RA">
    <property type="protein sequence ID" value="ASTEI11431-PA"/>
    <property type="gene ID" value="ASTEI11431"/>
</dbReference>
<dbReference type="AlphaFoldDB" id="A0A182YSJ5"/>